<comment type="caution">
    <text evidence="1">The sequence shown here is derived from an EMBL/GenBank/DDBJ whole genome shotgun (WGS) entry which is preliminary data.</text>
</comment>
<dbReference type="GO" id="GO:0004519">
    <property type="term" value="F:endonuclease activity"/>
    <property type="evidence" value="ECO:0007669"/>
    <property type="project" value="UniProtKB-KW"/>
</dbReference>
<keyword evidence="1" id="KW-0378">Hydrolase</keyword>
<protein>
    <submittedName>
        <fullName evidence="1">Restriction endonuclease</fullName>
    </submittedName>
</protein>
<sequence>MQILQHDFTQTIIAILNKYFPGYGDIILNNSQLLQYINIKTKAANRGSKSRASFANHYAIYVLVEDYLNNEFHINSRYEDYQGSQYMALLTRQRELPFGSKLQNHALNHRLNEEFKRYFRTSPYLPIIRDSAINRYWINENLLKIQIDDQLMNIAQSIKDIIDAYIQARMNSFNEFMVYCQEMLAIQEQSPETAIEFIKSLLKPNIDARIFEIVSYAILKQYYAEQVIYWGWSQDELNLEHLILYKTGRTNANDGGIDFVMKPLGRFFQVTETIDAGKYFLDIDKVQRYPVTFVIKTEQKPEYLLNKIEEQAKVRYKIKAIVSRYMKCIEEVINIPELMLRFNQVLEFKRGIQVIEEIVLQNRIEFNMEDEIVNDEE</sequence>
<organism evidence="1 2">
    <name type="scientific">Dolichospermum circinale CS-537/01</name>
    <dbReference type="NCBI Taxonomy" id="3021739"/>
    <lineage>
        <taxon>Bacteria</taxon>
        <taxon>Bacillati</taxon>
        <taxon>Cyanobacteriota</taxon>
        <taxon>Cyanophyceae</taxon>
        <taxon>Nostocales</taxon>
        <taxon>Aphanizomenonaceae</taxon>
        <taxon>Dolichospermum</taxon>
        <taxon>Dolichospermum circinale</taxon>
    </lineage>
</organism>
<name>A0ABT5AA71_9CYAN</name>
<dbReference type="EMBL" id="JAQMTU010000127">
    <property type="protein sequence ID" value="MDB9488870.1"/>
    <property type="molecule type" value="Genomic_DNA"/>
</dbReference>
<reference evidence="1 2" key="1">
    <citation type="submission" date="2023-01" db="EMBL/GenBank/DDBJ databases">
        <title>Genomes from the Australian National Cyanobacteria Reference Collection.</title>
        <authorList>
            <person name="Willis A."/>
            <person name="Lee E.M.F."/>
        </authorList>
    </citation>
    <scope>NUCLEOTIDE SEQUENCE [LARGE SCALE GENOMIC DNA]</scope>
    <source>
        <strain evidence="1 2">CS-537/01</strain>
    </source>
</reference>
<keyword evidence="1" id="KW-0255">Endonuclease</keyword>
<keyword evidence="2" id="KW-1185">Reference proteome</keyword>
<dbReference type="GeneID" id="78014316"/>
<dbReference type="Proteomes" id="UP001212123">
    <property type="component" value="Unassembled WGS sequence"/>
</dbReference>
<dbReference type="RefSeq" id="WP_028091426.1">
    <property type="nucleotide sequence ID" value="NZ_JAQMTU010000127.1"/>
</dbReference>
<evidence type="ECO:0000313" key="2">
    <source>
        <dbReference type="Proteomes" id="UP001212123"/>
    </source>
</evidence>
<proteinExistence type="predicted"/>
<evidence type="ECO:0000313" key="1">
    <source>
        <dbReference type="EMBL" id="MDB9488870.1"/>
    </source>
</evidence>
<accession>A0ABT5AA71</accession>
<gene>
    <name evidence="1" type="ORF">PN492_20330</name>
</gene>
<keyword evidence="1" id="KW-0540">Nuclease</keyword>